<dbReference type="InterPro" id="IPR004107">
    <property type="entry name" value="Integrase_SAM-like_N"/>
</dbReference>
<dbReference type="PANTHER" id="PTHR34605:SF4">
    <property type="entry name" value="DNA ADENINE METHYLTRANSFERASE"/>
    <property type="match status" value="1"/>
</dbReference>
<gene>
    <name evidence="7" type="ORF">FBQ74_18060</name>
</gene>
<dbReference type="OrthoDB" id="5914130at2"/>
<dbReference type="GO" id="GO:0015074">
    <property type="term" value="P:DNA integration"/>
    <property type="evidence" value="ECO:0007669"/>
    <property type="project" value="UniProtKB-KW"/>
</dbReference>
<organism evidence="7 8">
    <name type="scientific">Salinimonas iocasae</name>
    <dbReference type="NCBI Taxonomy" id="2572577"/>
    <lineage>
        <taxon>Bacteria</taxon>
        <taxon>Pseudomonadati</taxon>
        <taxon>Pseudomonadota</taxon>
        <taxon>Gammaproteobacteria</taxon>
        <taxon>Alteromonadales</taxon>
        <taxon>Alteromonadaceae</taxon>
        <taxon>Alteromonas/Salinimonas group</taxon>
        <taxon>Salinimonas</taxon>
    </lineage>
</organism>
<sequence length="323" mass="36596">MSQALTLTHDNFAIDDEHYQLVVDNLTELHDSVWHTMASNTRKAYQSDFNQYLLFCRERQLPALASDWKITKVACQAFFDWMMQSPLSHHSIKRKLASIRFFLGVSELPDPWKHSKLFTRYINGSLKAKPSAQKQAKPLQLHEARLANHVLDVDTLLGLRDAVLINLALDTLFRASNLLAIEVQHIDWQAKTIFAPRSKTDQAGDGHYGYMSDETAMLLKKWLADAGIEEGFIFRKLSPKQTVQPEPMKYQALLRRYEAVGIALNTEGKFTCHSTRTGGVLTLLSADVPMAEIVLSGNWKSEAMAIRYAKQYRAGTVGMAKVR</sequence>
<evidence type="ECO:0000256" key="2">
    <source>
        <dbReference type="ARBA" id="ARBA00023125"/>
    </source>
</evidence>
<dbReference type="Gene3D" id="1.10.443.10">
    <property type="entry name" value="Intergrase catalytic core"/>
    <property type="match status" value="1"/>
</dbReference>
<protein>
    <submittedName>
        <fullName evidence="7">Integrase</fullName>
    </submittedName>
</protein>
<feature type="domain" description="Core-binding (CB)" evidence="6">
    <location>
        <begin position="24"/>
        <end position="107"/>
    </location>
</feature>
<dbReference type="Gene3D" id="1.10.150.130">
    <property type="match status" value="1"/>
</dbReference>
<dbReference type="InterPro" id="IPR013762">
    <property type="entry name" value="Integrase-like_cat_sf"/>
</dbReference>
<evidence type="ECO:0000313" key="8">
    <source>
        <dbReference type="Proteomes" id="UP000304912"/>
    </source>
</evidence>
<evidence type="ECO:0000256" key="3">
    <source>
        <dbReference type="ARBA" id="ARBA00023172"/>
    </source>
</evidence>
<dbReference type="KEGG" id="salk:FBQ74_18060"/>
<evidence type="ECO:0000259" key="6">
    <source>
        <dbReference type="PROSITE" id="PS51900"/>
    </source>
</evidence>
<evidence type="ECO:0000256" key="4">
    <source>
        <dbReference type="PROSITE-ProRule" id="PRU01248"/>
    </source>
</evidence>
<reference evidence="7 8" key="1">
    <citation type="submission" date="2019-04" db="EMBL/GenBank/DDBJ databases">
        <title>Salinimonas iocasae sp. nov., a halophilic bacterium isolated from the outer tube casing of tubeworms in Okinawa Trough.</title>
        <authorList>
            <person name="Zhang H."/>
            <person name="Wang H."/>
            <person name="Li C."/>
        </authorList>
    </citation>
    <scope>NUCLEOTIDE SEQUENCE [LARGE SCALE GENOMIC DNA]</scope>
    <source>
        <strain evidence="7 8">KX18D6</strain>
        <plasmid evidence="7 8">plas12</plasmid>
    </source>
</reference>
<dbReference type="PANTHER" id="PTHR34605">
    <property type="entry name" value="PHAGE_INTEGRASE DOMAIN-CONTAINING PROTEIN"/>
    <property type="match status" value="1"/>
</dbReference>
<dbReference type="GO" id="GO:0006310">
    <property type="term" value="P:DNA recombination"/>
    <property type="evidence" value="ECO:0007669"/>
    <property type="project" value="UniProtKB-KW"/>
</dbReference>
<dbReference type="InterPro" id="IPR010998">
    <property type="entry name" value="Integrase_recombinase_N"/>
</dbReference>
<keyword evidence="1" id="KW-0229">DNA integration</keyword>
<dbReference type="RefSeq" id="WP_139758137.1">
    <property type="nucleotide sequence ID" value="NZ_CP039853.1"/>
</dbReference>
<dbReference type="InterPro" id="IPR052925">
    <property type="entry name" value="Phage_Integrase-like_Recomb"/>
</dbReference>
<dbReference type="Pfam" id="PF00589">
    <property type="entry name" value="Phage_integrase"/>
    <property type="match status" value="1"/>
</dbReference>
<dbReference type="Pfam" id="PF02899">
    <property type="entry name" value="Phage_int_SAM_1"/>
    <property type="match status" value="1"/>
</dbReference>
<dbReference type="PROSITE" id="PS51898">
    <property type="entry name" value="TYR_RECOMBINASE"/>
    <property type="match status" value="1"/>
</dbReference>
<evidence type="ECO:0000259" key="5">
    <source>
        <dbReference type="PROSITE" id="PS51898"/>
    </source>
</evidence>
<dbReference type="SUPFAM" id="SSF56349">
    <property type="entry name" value="DNA breaking-rejoining enzymes"/>
    <property type="match status" value="1"/>
</dbReference>
<dbReference type="SUPFAM" id="SSF47823">
    <property type="entry name" value="lambda integrase-like, N-terminal domain"/>
    <property type="match status" value="1"/>
</dbReference>
<proteinExistence type="predicted"/>
<keyword evidence="2 4" id="KW-0238">DNA-binding</keyword>
<dbReference type="GO" id="GO:0003677">
    <property type="term" value="F:DNA binding"/>
    <property type="evidence" value="ECO:0007669"/>
    <property type="project" value="UniProtKB-UniRule"/>
</dbReference>
<accession>A0A5B7YJG2</accession>
<dbReference type="InterPro" id="IPR044068">
    <property type="entry name" value="CB"/>
</dbReference>
<geneLocation type="plasmid" evidence="7 8">
    <name>plas12</name>
</geneLocation>
<dbReference type="InterPro" id="IPR011010">
    <property type="entry name" value="DNA_brk_join_enz"/>
</dbReference>
<keyword evidence="7" id="KW-0614">Plasmid</keyword>
<dbReference type="InterPro" id="IPR002104">
    <property type="entry name" value="Integrase_catalytic"/>
</dbReference>
<keyword evidence="3" id="KW-0233">DNA recombination</keyword>
<feature type="domain" description="Tyr recombinase" evidence="5">
    <location>
        <begin position="134"/>
        <end position="323"/>
    </location>
</feature>
<dbReference type="PROSITE" id="PS51900">
    <property type="entry name" value="CB"/>
    <property type="match status" value="1"/>
</dbReference>
<name>A0A5B7YJG2_9ALTE</name>
<dbReference type="Proteomes" id="UP000304912">
    <property type="component" value="Plasmid plas12"/>
</dbReference>
<dbReference type="EMBL" id="CP039853">
    <property type="protein sequence ID" value="QCZ95440.1"/>
    <property type="molecule type" value="Genomic_DNA"/>
</dbReference>
<keyword evidence="8" id="KW-1185">Reference proteome</keyword>
<evidence type="ECO:0000256" key="1">
    <source>
        <dbReference type="ARBA" id="ARBA00022908"/>
    </source>
</evidence>
<evidence type="ECO:0000313" key="7">
    <source>
        <dbReference type="EMBL" id="QCZ95440.1"/>
    </source>
</evidence>
<dbReference type="AlphaFoldDB" id="A0A5B7YJG2"/>